<dbReference type="Pfam" id="PF04865">
    <property type="entry name" value="Baseplate_J"/>
    <property type="match status" value="1"/>
</dbReference>
<evidence type="ECO:0000259" key="1">
    <source>
        <dbReference type="Pfam" id="PF04865"/>
    </source>
</evidence>
<dbReference type="InterPro" id="IPR006949">
    <property type="entry name" value="Barrel_Baseplate_J-like"/>
</dbReference>
<name>A0ABT0L6I3_9GAMM</name>
<dbReference type="EMBL" id="JAKIKS010000004">
    <property type="protein sequence ID" value="MCL1123299.1"/>
    <property type="molecule type" value="Genomic_DNA"/>
</dbReference>
<comment type="caution">
    <text evidence="2">The sequence shown here is derived from an EMBL/GenBank/DDBJ whole genome shotgun (WGS) entry which is preliminary data.</text>
</comment>
<dbReference type="InterPro" id="IPR052399">
    <property type="entry name" value="Phage_Baseplate_Assmbl_Protein"/>
</dbReference>
<accession>A0ABT0L6I3</accession>
<feature type="domain" description="Baseplate protein J-like barrel" evidence="1">
    <location>
        <begin position="104"/>
        <end position="188"/>
    </location>
</feature>
<dbReference type="PANTHER" id="PTHR37829">
    <property type="entry name" value="PHAGE-LIKE ELEMENT PBSX PROTEIN XKDT"/>
    <property type="match status" value="1"/>
</dbReference>
<dbReference type="RefSeq" id="WP_248938582.1">
    <property type="nucleotide sequence ID" value="NZ_JAKIKS010000004.1"/>
</dbReference>
<organism evidence="2 3">
    <name type="scientific">Shewanella surugensis</name>
    <dbReference type="NCBI Taxonomy" id="212020"/>
    <lineage>
        <taxon>Bacteria</taxon>
        <taxon>Pseudomonadati</taxon>
        <taxon>Pseudomonadota</taxon>
        <taxon>Gammaproteobacteria</taxon>
        <taxon>Alteromonadales</taxon>
        <taxon>Shewanellaceae</taxon>
        <taxon>Shewanella</taxon>
    </lineage>
</organism>
<keyword evidence="3" id="KW-1185">Reference proteome</keyword>
<proteinExistence type="predicted"/>
<dbReference type="PANTHER" id="PTHR37829:SF3">
    <property type="entry name" value="PROTEIN JAYE-RELATED"/>
    <property type="match status" value="1"/>
</dbReference>
<dbReference type="Proteomes" id="UP001203423">
    <property type="component" value="Unassembled WGS sequence"/>
</dbReference>
<sequence>MKEVDFKRIMQQAGIPTDSYSMQVKLESILENSDFVINNKSPMSPFWRLQKAMVTEPALDLINTLATQIMPNSFARLAKDEWLDLHGDARKLPRLTEVKVQGHITFSRADTTSALVIAAGTRIHSIPINGVVYTLVSLFDTEFSANESQVQVVVQAEFSGKNYNLSRGYYVYLEESIEGVSITNNDDWLIIAGQDVETNENYQLRFRDAFATLGSYHVDSLYRTIIATYTGISADNIVFDKTAPRGPGSVDVYLYLDVGQVSQALLDRVNDYIAAGNHGDGDDLKVFAVPLSSIDIDVNLLQHINTQDKRSDIEQFIRAAFRQNNDYQPTRCKPDALFSFSQLEAELHNNFPEIKSIKFANNNIAPSLSLPLPDKVTFL</sequence>
<protein>
    <submittedName>
        <fullName evidence="2">Baseplate J/gp47 family protein</fullName>
    </submittedName>
</protein>
<evidence type="ECO:0000313" key="2">
    <source>
        <dbReference type="EMBL" id="MCL1123299.1"/>
    </source>
</evidence>
<reference evidence="2 3" key="1">
    <citation type="submission" date="2022-01" db="EMBL/GenBank/DDBJ databases">
        <title>Whole genome-based taxonomy of the Shewanellaceae.</title>
        <authorList>
            <person name="Martin-Rodriguez A.J."/>
        </authorList>
    </citation>
    <scope>NUCLEOTIDE SEQUENCE [LARGE SCALE GENOMIC DNA]</scope>
    <source>
        <strain evidence="2 3">DSM 17177</strain>
    </source>
</reference>
<evidence type="ECO:0000313" key="3">
    <source>
        <dbReference type="Proteomes" id="UP001203423"/>
    </source>
</evidence>
<gene>
    <name evidence="2" type="ORF">L2764_02080</name>
</gene>